<feature type="domain" description="FAD/NAD(P)-binding" evidence="4">
    <location>
        <begin position="31"/>
        <end position="143"/>
    </location>
</feature>
<evidence type="ECO:0000259" key="4">
    <source>
        <dbReference type="Pfam" id="PF07992"/>
    </source>
</evidence>
<evidence type="ECO:0000313" key="7">
    <source>
        <dbReference type="EMBL" id="RYC23986.1"/>
    </source>
</evidence>
<evidence type="ECO:0000259" key="5">
    <source>
        <dbReference type="Pfam" id="PF09242"/>
    </source>
</evidence>
<dbReference type="InterPro" id="IPR049386">
    <property type="entry name" value="FCSD_central"/>
</dbReference>
<dbReference type="SUPFAM" id="SSF51905">
    <property type="entry name" value="FAD/NAD(P)-binding domain"/>
    <property type="match status" value="2"/>
</dbReference>
<dbReference type="FunFam" id="3.50.50.60:FF:000234">
    <property type="entry name" value="Flavocytochrome C sulfide dehydrogenase"/>
    <property type="match status" value="1"/>
</dbReference>
<keyword evidence="8" id="KW-1185">Reference proteome</keyword>
<dbReference type="InterPro" id="IPR023753">
    <property type="entry name" value="FAD/NAD-binding_dom"/>
</dbReference>
<dbReference type="Pfam" id="PF21706">
    <property type="entry name" value="FCSD_central"/>
    <property type="match status" value="1"/>
</dbReference>
<dbReference type="InterPro" id="IPR036188">
    <property type="entry name" value="FAD/NAD-bd_sf"/>
</dbReference>
<feature type="domain" description="Sulfide dehydrogenase [flavocytochrome c] flavoprotein chain central" evidence="6">
    <location>
        <begin position="162"/>
        <end position="277"/>
    </location>
</feature>
<evidence type="ECO:0000256" key="3">
    <source>
        <dbReference type="SAM" id="SignalP"/>
    </source>
</evidence>
<evidence type="ECO:0000313" key="8">
    <source>
        <dbReference type="Proteomes" id="UP000291088"/>
    </source>
</evidence>
<dbReference type="OrthoDB" id="9805710at2"/>
<dbReference type="GO" id="GO:0050660">
    <property type="term" value="F:flavin adenine dinucleotide binding"/>
    <property type="evidence" value="ECO:0007669"/>
    <property type="project" value="InterPro"/>
</dbReference>
<dbReference type="RefSeq" id="WP_129330554.1">
    <property type="nucleotide sequence ID" value="NZ_SDVB01000101.1"/>
</dbReference>
<dbReference type="InterPro" id="IPR015323">
    <property type="entry name" value="FlavoCytC_S_DH_flav-bd"/>
</dbReference>
<dbReference type="Gene3D" id="3.50.50.60">
    <property type="entry name" value="FAD/NAD(P)-binding domain"/>
    <property type="match status" value="2"/>
</dbReference>
<feature type="domain" description="Flavocytochrome c sulphide dehydrogenase flavin-binding" evidence="5">
    <location>
        <begin position="352"/>
        <end position="419"/>
    </location>
</feature>
<dbReference type="AlphaFoldDB" id="A0A4Q2TXN8"/>
<organism evidence="7 8">
    <name type="scientific">Ciceribacter ferrooxidans</name>
    <dbReference type="NCBI Taxonomy" id="2509717"/>
    <lineage>
        <taxon>Bacteria</taxon>
        <taxon>Pseudomonadati</taxon>
        <taxon>Pseudomonadota</taxon>
        <taxon>Alphaproteobacteria</taxon>
        <taxon>Hyphomicrobiales</taxon>
        <taxon>Rhizobiaceae</taxon>
        <taxon>Ciceribacter</taxon>
    </lineage>
</organism>
<dbReference type="PROSITE" id="PS51318">
    <property type="entry name" value="TAT"/>
    <property type="match status" value="1"/>
</dbReference>
<dbReference type="InterPro" id="IPR037092">
    <property type="entry name" value="FlavoCytC_S_DH_flav-bd_sf"/>
</dbReference>
<dbReference type="EMBL" id="SDVB01000101">
    <property type="protein sequence ID" value="RYC23986.1"/>
    <property type="molecule type" value="Genomic_DNA"/>
</dbReference>
<dbReference type="InterPro" id="IPR006311">
    <property type="entry name" value="TAT_signal"/>
</dbReference>
<keyword evidence="2" id="KW-0274">FAD</keyword>
<dbReference type="GO" id="GO:0016491">
    <property type="term" value="F:oxidoreductase activity"/>
    <property type="evidence" value="ECO:0007669"/>
    <property type="project" value="InterPro"/>
</dbReference>
<dbReference type="Pfam" id="PF09242">
    <property type="entry name" value="FCSD-flav_bind"/>
    <property type="match status" value="1"/>
</dbReference>
<evidence type="ECO:0000259" key="6">
    <source>
        <dbReference type="Pfam" id="PF21706"/>
    </source>
</evidence>
<keyword evidence="3" id="KW-0732">Signal</keyword>
<feature type="signal peptide" evidence="3">
    <location>
        <begin position="1"/>
        <end position="20"/>
    </location>
</feature>
<feature type="chain" id="PRO_5020684571" evidence="3">
    <location>
        <begin position="21"/>
        <end position="420"/>
    </location>
</feature>
<comment type="caution">
    <text evidence="7">The sequence shown here is derived from an EMBL/GenBank/DDBJ whole genome shotgun (WGS) entry which is preliminary data.</text>
</comment>
<dbReference type="PANTHER" id="PTHR43755:SF1">
    <property type="entry name" value="FAD-DEPENDENT PYRIDINE NUCLEOTIDE-DISULPHIDE OXIDOREDUCTASE"/>
    <property type="match status" value="1"/>
</dbReference>
<name>A0A4Q2TXN8_9HYPH</name>
<gene>
    <name evidence="7" type="ORF">EUU22_02655</name>
</gene>
<dbReference type="SUPFAM" id="SSF55424">
    <property type="entry name" value="FAD/NAD-linked reductases, dimerisation (C-terminal) domain"/>
    <property type="match status" value="1"/>
</dbReference>
<proteinExistence type="predicted"/>
<dbReference type="InterPro" id="IPR052541">
    <property type="entry name" value="SQRD"/>
</dbReference>
<dbReference type="PANTHER" id="PTHR43755">
    <property type="match status" value="1"/>
</dbReference>
<dbReference type="InterPro" id="IPR016156">
    <property type="entry name" value="FAD/NAD-linked_Rdtase_dimer_sf"/>
</dbReference>
<keyword evidence="1" id="KW-0285">Flavoprotein</keyword>
<dbReference type="Proteomes" id="UP000291088">
    <property type="component" value="Unassembled WGS sequence"/>
</dbReference>
<dbReference type="Gene3D" id="3.90.760.10">
    <property type="entry name" value="Flavocytochrome c sulphide dehydrogenase, flavin-binding domain"/>
    <property type="match status" value="1"/>
</dbReference>
<accession>A0A4Q2TXN8</accession>
<dbReference type="Pfam" id="PF07992">
    <property type="entry name" value="Pyr_redox_2"/>
    <property type="match status" value="1"/>
</dbReference>
<protein>
    <submittedName>
        <fullName evidence="7">NAD(P)/FAD-dependent oxidoreductase</fullName>
    </submittedName>
</protein>
<evidence type="ECO:0000256" key="2">
    <source>
        <dbReference type="ARBA" id="ARBA00022827"/>
    </source>
</evidence>
<sequence>MGLARRRFMISVACAGAALAAPAVHGGARAKVVVVGGGAGGASVARQIALDAAGQIDVTLVEPSARHTTCYFSNLYLGGLRSFESLQHGYEGLTRAGVQVVADFAAAIDRERRRVVLGGGGHLPYDRLVLAPGIDFVDGSVPGWSLDEAEVMPHAYKAGPQTLLLAKMIESLPQGGVFAMIAPPEPYRCPPGPYERVSMIAHYLKGKNPAAKIIIIDPKEEFTLQKLFEDAWLKYYDGMIEWIGPDFGSRNLSVSPDAMEISIDGEVTKVDCCNVIPAQKAGKIAEFAQLTDETGWAPVEPSSMRSHLDGRIFVLGDSAQQGDMPKSATSARSQAQVAAAAVIGDLTGRDVPAPVYSNACWSALAPGDSVKDGGTYKPADGKIASIEKYVSQADEDAATRAATYQESLDWYHTITAQIFG</sequence>
<evidence type="ECO:0000256" key="1">
    <source>
        <dbReference type="ARBA" id="ARBA00022630"/>
    </source>
</evidence>
<reference evidence="7 8" key="1">
    <citation type="submission" date="2019-01" db="EMBL/GenBank/DDBJ databases">
        <authorList>
            <person name="Deng T."/>
        </authorList>
    </citation>
    <scope>NUCLEOTIDE SEQUENCE [LARGE SCALE GENOMIC DNA]</scope>
    <source>
        <strain evidence="7 8">F8825</strain>
    </source>
</reference>